<name>A0A7C9RAF9_9HYPH</name>
<dbReference type="CDD" id="cd03216">
    <property type="entry name" value="ABC_Carb_Monos_I"/>
    <property type="match status" value="1"/>
</dbReference>
<dbReference type="AlphaFoldDB" id="A0A7C9RAF9"/>
<dbReference type="Gene3D" id="3.40.50.300">
    <property type="entry name" value="P-loop containing nucleotide triphosphate hydrolases"/>
    <property type="match status" value="2"/>
</dbReference>
<dbReference type="Pfam" id="PF00005">
    <property type="entry name" value="ABC_tran"/>
    <property type="match status" value="2"/>
</dbReference>
<keyword evidence="6" id="KW-0677">Repeat</keyword>
<dbReference type="InterPro" id="IPR003593">
    <property type="entry name" value="AAA+_ATPase"/>
</dbReference>
<reference evidence="12 13" key="1">
    <citation type="submission" date="2020-02" db="EMBL/GenBank/DDBJ databases">
        <title>Genome sequence of the type strain CGMCC 1.15528 of Mesorhizobium zhangyense.</title>
        <authorList>
            <person name="Gao J."/>
            <person name="Sun J."/>
        </authorList>
    </citation>
    <scope>NUCLEOTIDE SEQUENCE [LARGE SCALE GENOMIC DNA]</scope>
    <source>
        <strain evidence="12 13">CGMCC 1.15528</strain>
    </source>
</reference>
<dbReference type="PROSITE" id="PS00211">
    <property type="entry name" value="ABC_TRANSPORTER_1"/>
    <property type="match status" value="1"/>
</dbReference>
<dbReference type="PROSITE" id="PS50893">
    <property type="entry name" value="ABC_TRANSPORTER_2"/>
    <property type="match status" value="2"/>
</dbReference>
<keyword evidence="8 12" id="KW-0067">ATP-binding</keyword>
<evidence type="ECO:0000256" key="1">
    <source>
        <dbReference type="ARBA" id="ARBA00004202"/>
    </source>
</evidence>
<gene>
    <name evidence="12" type="ORF">G6N74_23630</name>
</gene>
<dbReference type="InterPro" id="IPR050107">
    <property type="entry name" value="ABC_carbohydrate_import_ATPase"/>
</dbReference>
<comment type="similarity">
    <text evidence="2">Belongs to the ABC transporter superfamily.</text>
</comment>
<evidence type="ECO:0000256" key="2">
    <source>
        <dbReference type="ARBA" id="ARBA00005417"/>
    </source>
</evidence>
<evidence type="ECO:0000256" key="3">
    <source>
        <dbReference type="ARBA" id="ARBA00022448"/>
    </source>
</evidence>
<dbReference type="GO" id="GO:0005524">
    <property type="term" value="F:ATP binding"/>
    <property type="evidence" value="ECO:0007669"/>
    <property type="project" value="UniProtKB-KW"/>
</dbReference>
<dbReference type="InterPro" id="IPR003439">
    <property type="entry name" value="ABC_transporter-like_ATP-bd"/>
</dbReference>
<dbReference type="InterPro" id="IPR017871">
    <property type="entry name" value="ABC_transporter-like_CS"/>
</dbReference>
<evidence type="ECO:0000256" key="7">
    <source>
        <dbReference type="ARBA" id="ARBA00022741"/>
    </source>
</evidence>
<dbReference type="PANTHER" id="PTHR43790:SF4">
    <property type="entry name" value="GUANOSINE IMPORT ATP-BINDING PROTEIN NUPO"/>
    <property type="match status" value="1"/>
</dbReference>
<evidence type="ECO:0000256" key="6">
    <source>
        <dbReference type="ARBA" id="ARBA00022737"/>
    </source>
</evidence>
<keyword evidence="5" id="KW-0762">Sugar transport</keyword>
<protein>
    <submittedName>
        <fullName evidence="12">ABC transporter ATP-binding protein</fullName>
    </submittedName>
</protein>
<dbReference type="FunFam" id="3.40.50.300:FF:000127">
    <property type="entry name" value="Ribose import ATP-binding protein RbsA"/>
    <property type="match status" value="1"/>
</dbReference>
<organism evidence="12 13">
    <name type="scientific">Mesorhizobium zhangyense</name>
    <dbReference type="NCBI Taxonomy" id="1776730"/>
    <lineage>
        <taxon>Bacteria</taxon>
        <taxon>Pseudomonadati</taxon>
        <taxon>Pseudomonadota</taxon>
        <taxon>Alphaproteobacteria</taxon>
        <taxon>Hyphomicrobiales</taxon>
        <taxon>Phyllobacteriaceae</taxon>
        <taxon>Mesorhizobium</taxon>
    </lineage>
</organism>
<dbReference type="Proteomes" id="UP000481252">
    <property type="component" value="Unassembled WGS sequence"/>
</dbReference>
<evidence type="ECO:0000313" key="13">
    <source>
        <dbReference type="Proteomes" id="UP000481252"/>
    </source>
</evidence>
<sequence>MAEAAIELIGINKSFGAVRANRDINLEIAPGTIHGIIGENGAGKSTLMSILYGFYQADSGEIRVGGKPITIKTPNDAIAVGIGMVHQHFMLVENFTVLENVILGAESEALLKKSIVKARSELQRLEREYGLEVDPDAVIEELPVGLQQRVEILKALYRGAEILILDEPTGVLTPPEADHLFRILKQLKEQGKTIVLITHKLREIMAITDTVSVMRQGTMVATRETAKTTVGELAELMVGRRVLLRVEKGEAKPGAIKLSVKNLTVRDSRGVTMVNDVSFDIRGGEIVGIAGVAGNGQSELIEAISGIRRAVSGSVMLDGKPIDVIGIADPGELRDRGLAHVPEDRHHVGLVLAFEENENSILGYHDDPKYLNGPLLNIDAIRNDARDKIEKYDIRPGDCRLKTANFSGGNQQKIVLAREMEQDPGVLIVGQPTRGVDVGAIEFIHKRLIAMRDQGKAVLLVSVELDEIRSLSDRILVMFDGRVVGERGSDATEGELGLLMAGVERKEAAE</sequence>
<evidence type="ECO:0000313" key="12">
    <source>
        <dbReference type="EMBL" id="NGN44062.1"/>
    </source>
</evidence>
<proteinExistence type="inferred from homology"/>
<dbReference type="PANTHER" id="PTHR43790">
    <property type="entry name" value="CARBOHYDRATE TRANSPORT ATP-BINDING PROTEIN MG119-RELATED"/>
    <property type="match status" value="1"/>
</dbReference>
<keyword evidence="3" id="KW-0813">Transport</keyword>
<keyword evidence="7" id="KW-0547">Nucleotide-binding</keyword>
<keyword evidence="10" id="KW-0472">Membrane</keyword>
<evidence type="ECO:0000256" key="10">
    <source>
        <dbReference type="ARBA" id="ARBA00023136"/>
    </source>
</evidence>
<dbReference type="SUPFAM" id="SSF52540">
    <property type="entry name" value="P-loop containing nucleoside triphosphate hydrolases"/>
    <property type="match status" value="2"/>
</dbReference>
<accession>A0A7C9RAF9</accession>
<feature type="domain" description="ABC transporter" evidence="11">
    <location>
        <begin position="6"/>
        <end position="241"/>
    </location>
</feature>
<dbReference type="RefSeq" id="WP_165120467.1">
    <property type="nucleotide sequence ID" value="NZ_JAAKZG010000013.1"/>
</dbReference>
<evidence type="ECO:0000256" key="9">
    <source>
        <dbReference type="ARBA" id="ARBA00022967"/>
    </source>
</evidence>
<evidence type="ECO:0000256" key="4">
    <source>
        <dbReference type="ARBA" id="ARBA00022475"/>
    </source>
</evidence>
<dbReference type="InterPro" id="IPR027417">
    <property type="entry name" value="P-loop_NTPase"/>
</dbReference>
<comment type="caution">
    <text evidence="12">The sequence shown here is derived from an EMBL/GenBank/DDBJ whole genome shotgun (WGS) entry which is preliminary data.</text>
</comment>
<dbReference type="GO" id="GO:0016887">
    <property type="term" value="F:ATP hydrolysis activity"/>
    <property type="evidence" value="ECO:0007669"/>
    <property type="project" value="InterPro"/>
</dbReference>
<dbReference type="SMART" id="SM00382">
    <property type="entry name" value="AAA"/>
    <property type="match status" value="2"/>
</dbReference>
<evidence type="ECO:0000256" key="5">
    <source>
        <dbReference type="ARBA" id="ARBA00022597"/>
    </source>
</evidence>
<keyword evidence="9" id="KW-1278">Translocase</keyword>
<feature type="domain" description="ABC transporter" evidence="11">
    <location>
        <begin position="258"/>
        <end position="505"/>
    </location>
</feature>
<dbReference type="EMBL" id="JAAKZG010000013">
    <property type="protein sequence ID" value="NGN44062.1"/>
    <property type="molecule type" value="Genomic_DNA"/>
</dbReference>
<evidence type="ECO:0000256" key="8">
    <source>
        <dbReference type="ARBA" id="ARBA00022840"/>
    </source>
</evidence>
<keyword evidence="4" id="KW-1003">Cell membrane</keyword>
<evidence type="ECO:0000259" key="11">
    <source>
        <dbReference type="PROSITE" id="PS50893"/>
    </source>
</evidence>
<comment type="subcellular location">
    <subcellularLocation>
        <location evidence="1">Cell membrane</location>
        <topology evidence="1">Peripheral membrane protein</topology>
    </subcellularLocation>
</comment>
<keyword evidence="13" id="KW-1185">Reference proteome</keyword>
<dbReference type="CDD" id="cd03215">
    <property type="entry name" value="ABC_Carb_Monos_II"/>
    <property type="match status" value="1"/>
</dbReference>
<dbReference type="GO" id="GO:0005886">
    <property type="term" value="C:plasma membrane"/>
    <property type="evidence" value="ECO:0007669"/>
    <property type="project" value="UniProtKB-SubCell"/>
</dbReference>